<evidence type="ECO:0000313" key="2">
    <source>
        <dbReference type="Proteomes" id="UP000016960"/>
    </source>
</evidence>
<accession>U5DNA8</accession>
<protein>
    <submittedName>
        <fullName evidence="1">Uncharacterized protein</fullName>
    </submittedName>
</protein>
<dbReference type="EMBL" id="ASSJ01000024">
    <property type="protein sequence ID" value="ERN42352.1"/>
    <property type="molecule type" value="Genomic_DNA"/>
</dbReference>
<reference evidence="1 2" key="1">
    <citation type="submission" date="2013-05" db="EMBL/GenBank/DDBJ databases">
        <title>Draft genome sequence of Rubidibacter lacunae KORDI 51-2.</title>
        <authorList>
            <person name="Choi D.H."/>
            <person name="Noh J.H."/>
            <person name="Kwon K.-K."/>
            <person name="Lee J.-H."/>
            <person name="Ryu J.-Y."/>
        </authorList>
    </citation>
    <scope>NUCLEOTIDE SEQUENCE [LARGE SCALE GENOMIC DNA]</scope>
    <source>
        <strain evidence="1 2">KORDI 51-2</strain>
    </source>
</reference>
<dbReference type="Proteomes" id="UP000016960">
    <property type="component" value="Unassembled WGS sequence"/>
</dbReference>
<proteinExistence type="predicted"/>
<dbReference type="AlphaFoldDB" id="U5DNA8"/>
<name>U5DNA8_9CHRO</name>
<dbReference type="STRING" id="582515.KR51_00009960"/>
<sequence length="109" mass="12265">MEALSPLSSEWMRSPPHFKDFCCSCRRASPAEARGVWLNRSAPVIREDYCRQCQEFLLMQIQTGEVQLQQRSRAVGIHPKAKEIGSLATKLQHALHQSSNLVVYGLPAS</sequence>
<dbReference type="InParanoid" id="U5DNA8"/>
<organism evidence="1 2">
    <name type="scientific">Rubidibacter lacunae KORDI 51-2</name>
    <dbReference type="NCBI Taxonomy" id="582515"/>
    <lineage>
        <taxon>Bacteria</taxon>
        <taxon>Bacillati</taxon>
        <taxon>Cyanobacteriota</taxon>
        <taxon>Cyanophyceae</taxon>
        <taxon>Oscillatoriophycideae</taxon>
        <taxon>Chroococcales</taxon>
        <taxon>Aphanothecaceae</taxon>
        <taxon>Rubidibacter</taxon>
    </lineage>
</organism>
<gene>
    <name evidence="1" type="ORF">KR51_00009960</name>
</gene>
<keyword evidence="2" id="KW-1185">Reference proteome</keyword>
<comment type="caution">
    <text evidence="1">The sequence shown here is derived from an EMBL/GenBank/DDBJ whole genome shotgun (WGS) entry which is preliminary data.</text>
</comment>
<evidence type="ECO:0000313" key="1">
    <source>
        <dbReference type="EMBL" id="ERN42352.1"/>
    </source>
</evidence>